<keyword evidence="2" id="KW-1185">Reference proteome</keyword>
<reference evidence="1 2" key="1">
    <citation type="journal article" date="2019" name="Phytopathology">
        <title>A Novel Group of Rhizobium tumorigenes-Like Agrobacteria Associated with Crown Gall Disease of Rhododendron and Blueberry.</title>
        <authorList>
            <person name="Kuzmanovic N."/>
            <person name="Behrens P."/>
            <person name="Idczak E."/>
            <person name="Wagner S."/>
            <person name="Gotz M."/>
            <person name="Sproer C."/>
            <person name="Bunk B."/>
            <person name="Overmann J."/>
            <person name="Smalla K."/>
        </authorList>
    </citation>
    <scope>NUCLEOTIDE SEQUENCE [LARGE SCALE GENOMIC DNA]</scope>
    <source>
        <strain evidence="2">rho-6.2</strain>
    </source>
</reference>
<keyword evidence="1" id="KW-0614">Plasmid</keyword>
<evidence type="ECO:0000313" key="1">
    <source>
        <dbReference type="EMBL" id="WFS25053.1"/>
    </source>
</evidence>
<reference evidence="1 2" key="2">
    <citation type="journal article" date="2023" name="MicrobiologyOpen">
        <title>Genomics of the tumorigenes clade of the family Rhizobiaceae and description of Rhizobium rhododendri sp. nov.</title>
        <authorList>
            <person name="Kuzmanovic N."/>
            <person name="diCenzo G.C."/>
            <person name="Bunk B."/>
            <person name="Sproeer C."/>
            <person name="Fruehling A."/>
            <person name="Neumann-Schaal M."/>
            <person name="Overmann J."/>
            <person name="Smalla K."/>
        </authorList>
    </citation>
    <scope>NUCLEOTIDE SEQUENCE [LARGE SCALE GENOMIC DNA]</scope>
    <source>
        <strain evidence="2">rho-6.2</strain>
        <plasmid evidence="1 2">unnamed1</plasmid>
    </source>
</reference>
<geneLocation type="plasmid" evidence="1 2">
    <name>unnamed1</name>
</geneLocation>
<name>A0ABY8IPH1_9HYPH</name>
<dbReference type="EMBL" id="CP117268">
    <property type="protein sequence ID" value="WFS25053.1"/>
    <property type="molecule type" value="Genomic_DNA"/>
</dbReference>
<organism evidence="1 2">
    <name type="scientific">Rhizobium rhododendri</name>
    <dbReference type="NCBI Taxonomy" id="2506430"/>
    <lineage>
        <taxon>Bacteria</taxon>
        <taxon>Pseudomonadati</taxon>
        <taxon>Pseudomonadota</taxon>
        <taxon>Alphaproteobacteria</taxon>
        <taxon>Hyphomicrobiales</taxon>
        <taxon>Rhizobiaceae</taxon>
        <taxon>Rhizobium/Agrobacterium group</taxon>
        <taxon>Rhizobium</taxon>
    </lineage>
</organism>
<accession>A0ABY8IPH1</accession>
<gene>
    <name evidence="1" type="ORF">PR018_22465</name>
</gene>
<evidence type="ECO:0008006" key="3">
    <source>
        <dbReference type="Google" id="ProtNLM"/>
    </source>
</evidence>
<sequence length="383" mass="43304">MDELTQELYIASRKLQESPVAIRVFAFTQGATSWDAFAQRCEASFRCAFHASRMWQIDYNPLMRLVRLDIILCTADDQVKIGQCAVGIRKSDHVFCDAIQVLPDYRHLWSLSMRAVLSHLGDGYYRYGSDWCLDKCRSAELHALAGVSVISTAAVDMIAIDFKRWESFDAFYKEVSKNARRNVQKAERSYPGLDFAIRRQWQIFCDLVPLELSRLRLFKKKRILTSRASLVIRSLSRVLTTSKFSFTARNVSGDKTLARFMGITFGPIMFFMEAAAAEDHGSGAASHLLKCMIETAYMQTTGRGMFVFGPDNHENDADPVWQGLARSRLQWQAKSYPISVVQCLFKNGVTDAGLSEGRQSDSSYFVTKTERLNGLDTLHPASS</sequence>
<proteinExistence type="predicted"/>
<dbReference type="RefSeq" id="WP_142831093.1">
    <property type="nucleotide sequence ID" value="NZ_CP117268.1"/>
</dbReference>
<protein>
    <recommendedName>
        <fullName evidence="3">BioF2-like acetyltransferase domain-containing protein</fullName>
    </recommendedName>
</protein>
<evidence type="ECO:0000313" key="2">
    <source>
        <dbReference type="Proteomes" id="UP000318939"/>
    </source>
</evidence>
<dbReference type="Proteomes" id="UP000318939">
    <property type="component" value="Plasmid unnamed1"/>
</dbReference>